<evidence type="ECO:0000313" key="7">
    <source>
        <dbReference type="Proteomes" id="UP001560685"/>
    </source>
</evidence>
<keyword evidence="4 5" id="KW-0472">Membrane</keyword>
<dbReference type="InterPro" id="IPR002781">
    <property type="entry name" value="TM_pro_TauE-like"/>
</dbReference>
<evidence type="ECO:0000256" key="5">
    <source>
        <dbReference type="RuleBase" id="RU363041"/>
    </source>
</evidence>
<evidence type="ECO:0000256" key="3">
    <source>
        <dbReference type="ARBA" id="ARBA00022989"/>
    </source>
</evidence>
<feature type="transmembrane region" description="Helical" evidence="5">
    <location>
        <begin position="83"/>
        <end position="104"/>
    </location>
</feature>
<feature type="transmembrane region" description="Helical" evidence="5">
    <location>
        <begin position="242"/>
        <end position="260"/>
    </location>
</feature>
<dbReference type="RefSeq" id="WP_369313425.1">
    <property type="nucleotide sequence ID" value="NZ_JBEHZE010000001.1"/>
</dbReference>
<evidence type="ECO:0000313" key="6">
    <source>
        <dbReference type="EMBL" id="MEX6633463.1"/>
    </source>
</evidence>
<sequence length="304" mass="32077">MQFYLPIAEMPVDPFVIMTMGAAVGFLSGMFGVGGGFLMTPLLIFYGIPPAIAVGTETTQIVASSVSGVTAHLKRKTVDFQMGGFLVLGGSVGSFIGVMIFRALSATGQIDLMISLSYVIFLGAIGGLMLLESTRALIRARDTRPRPRKRRSPTWLAAMPFAMRFRSSQLYISPLAPIMFGFFGGLMAAIMGVGGGFIMVPVMLYILNMPTNVVVGTSLFQIVFVTALTTILHAAANQTVDIALGLLLMVGGVIGAQLGARAGIKLRAEHLRALLALIVLAVCARLLIGLALPPSSPFTVHGVS</sequence>
<comment type="similarity">
    <text evidence="5">Belongs to the 4-toluene sulfonate uptake permease (TSUP) (TC 2.A.102) family.</text>
</comment>
<gene>
    <name evidence="6" type="ORF">ABFZ84_07860</name>
</gene>
<keyword evidence="7" id="KW-1185">Reference proteome</keyword>
<accession>A0ABV3Z4U0</accession>
<dbReference type="PANTHER" id="PTHR43701">
    <property type="entry name" value="MEMBRANE TRANSPORTER PROTEIN MJ0441-RELATED"/>
    <property type="match status" value="1"/>
</dbReference>
<evidence type="ECO:0000256" key="4">
    <source>
        <dbReference type="ARBA" id="ARBA00023136"/>
    </source>
</evidence>
<reference evidence="6 7" key="1">
    <citation type="submission" date="2024-05" db="EMBL/GenBank/DDBJ databases">
        <title>Three bacterial strains, DH-69, EH-24, and ECK-19 isolated from coastal sediments.</title>
        <authorList>
            <person name="Ye Y.-Q."/>
            <person name="Du Z.-J."/>
        </authorList>
    </citation>
    <scope>NUCLEOTIDE SEQUENCE [LARGE SCALE GENOMIC DNA]</scope>
    <source>
        <strain evidence="6 7">ECK-19</strain>
    </source>
</reference>
<proteinExistence type="inferred from homology"/>
<protein>
    <recommendedName>
        <fullName evidence="5">Probable membrane transporter protein</fullName>
    </recommendedName>
</protein>
<dbReference type="InterPro" id="IPR051598">
    <property type="entry name" value="TSUP/Inactive_protease-like"/>
</dbReference>
<dbReference type="PANTHER" id="PTHR43701:SF12">
    <property type="entry name" value="MEMBRANE TRANSPORTER PROTEIN YTNM-RELATED"/>
    <property type="match status" value="1"/>
</dbReference>
<feature type="transmembrane region" description="Helical" evidence="5">
    <location>
        <begin position="178"/>
        <end position="206"/>
    </location>
</feature>
<dbReference type="Proteomes" id="UP001560685">
    <property type="component" value="Unassembled WGS sequence"/>
</dbReference>
<feature type="transmembrane region" description="Helical" evidence="5">
    <location>
        <begin position="213"/>
        <end position="236"/>
    </location>
</feature>
<evidence type="ECO:0000256" key="2">
    <source>
        <dbReference type="ARBA" id="ARBA00022692"/>
    </source>
</evidence>
<name>A0ABV3Z4U0_9PROT</name>
<keyword evidence="3 5" id="KW-1133">Transmembrane helix</keyword>
<dbReference type="EMBL" id="JBEHZE010000001">
    <property type="protein sequence ID" value="MEX6633463.1"/>
    <property type="molecule type" value="Genomic_DNA"/>
</dbReference>
<evidence type="ECO:0000256" key="1">
    <source>
        <dbReference type="ARBA" id="ARBA00004141"/>
    </source>
</evidence>
<organism evidence="6 7">
    <name type="scientific">Hyphococcus lacteus</name>
    <dbReference type="NCBI Taxonomy" id="3143536"/>
    <lineage>
        <taxon>Bacteria</taxon>
        <taxon>Pseudomonadati</taxon>
        <taxon>Pseudomonadota</taxon>
        <taxon>Alphaproteobacteria</taxon>
        <taxon>Parvularculales</taxon>
        <taxon>Parvularculaceae</taxon>
        <taxon>Hyphococcus</taxon>
    </lineage>
</organism>
<comment type="subcellular location">
    <subcellularLocation>
        <location evidence="5">Cell membrane</location>
        <topology evidence="5">Multi-pass membrane protein</topology>
    </subcellularLocation>
    <subcellularLocation>
        <location evidence="1">Membrane</location>
        <topology evidence="1">Multi-pass membrane protein</topology>
    </subcellularLocation>
</comment>
<keyword evidence="2 5" id="KW-0812">Transmembrane</keyword>
<feature type="transmembrane region" description="Helical" evidence="5">
    <location>
        <begin position="15"/>
        <end position="38"/>
    </location>
</feature>
<dbReference type="Pfam" id="PF01925">
    <property type="entry name" value="TauE"/>
    <property type="match status" value="1"/>
</dbReference>
<feature type="transmembrane region" description="Helical" evidence="5">
    <location>
        <begin position="110"/>
        <end position="131"/>
    </location>
</feature>
<keyword evidence="5" id="KW-1003">Cell membrane</keyword>
<feature type="transmembrane region" description="Helical" evidence="5">
    <location>
        <begin position="272"/>
        <end position="292"/>
    </location>
</feature>
<comment type="caution">
    <text evidence="6">The sequence shown here is derived from an EMBL/GenBank/DDBJ whole genome shotgun (WGS) entry which is preliminary data.</text>
</comment>